<evidence type="ECO:0000313" key="4">
    <source>
        <dbReference type="EMBL" id="CAI6363086.1"/>
    </source>
</evidence>
<dbReference type="CDD" id="cd00176">
    <property type="entry name" value="SPEC"/>
    <property type="match status" value="1"/>
</dbReference>
<gene>
    <name evidence="4" type="ORF">MEUPH1_LOCUS18086</name>
</gene>
<dbReference type="SUPFAM" id="SSF47576">
    <property type="entry name" value="Calponin-homology domain, CH-domain"/>
    <property type="match status" value="1"/>
</dbReference>
<name>A0AAV0X5T1_9HEMI</name>
<dbReference type="InterPro" id="IPR036872">
    <property type="entry name" value="CH_dom_sf"/>
</dbReference>
<dbReference type="EMBL" id="CARXXK010000003">
    <property type="protein sequence ID" value="CAI6363086.1"/>
    <property type="molecule type" value="Genomic_DNA"/>
</dbReference>
<evidence type="ECO:0000313" key="5">
    <source>
        <dbReference type="Proteomes" id="UP001160148"/>
    </source>
</evidence>
<organism evidence="4 5">
    <name type="scientific">Macrosiphum euphorbiae</name>
    <name type="common">potato aphid</name>
    <dbReference type="NCBI Taxonomy" id="13131"/>
    <lineage>
        <taxon>Eukaryota</taxon>
        <taxon>Metazoa</taxon>
        <taxon>Ecdysozoa</taxon>
        <taxon>Arthropoda</taxon>
        <taxon>Hexapoda</taxon>
        <taxon>Insecta</taxon>
        <taxon>Pterygota</taxon>
        <taxon>Neoptera</taxon>
        <taxon>Paraneoptera</taxon>
        <taxon>Hemiptera</taxon>
        <taxon>Sternorrhyncha</taxon>
        <taxon>Aphidomorpha</taxon>
        <taxon>Aphidoidea</taxon>
        <taxon>Aphididae</taxon>
        <taxon>Macrosiphini</taxon>
        <taxon>Macrosiphum</taxon>
    </lineage>
</organism>
<dbReference type="GO" id="GO:0031122">
    <property type="term" value="P:cytoplasmic microtubule organization"/>
    <property type="evidence" value="ECO:0007669"/>
    <property type="project" value="TreeGrafter"/>
</dbReference>
<dbReference type="InterPro" id="IPR049538">
    <property type="entry name" value="PCN-like_spectrin-like_rpt"/>
</dbReference>
<dbReference type="GO" id="GO:0005737">
    <property type="term" value="C:cytoplasm"/>
    <property type="evidence" value="ECO:0007669"/>
    <property type="project" value="TreeGrafter"/>
</dbReference>
<dbReference type="GO" id="GO:0005198">
    <property type="term" value="F:structural molecule activity"/>
    <property type="evidence" value="ECO:0007669"/>
    <property type="project" value="TreeGrafter"/>
</dbReference>
<dbReference type="Gene3D" id="1.10.418.10">
    <property type="entry name" value="Calponin-like domain"/>
    <property type="match status" value="1"/>
</dbReference>
<dbReference type="PANTHER" id="PTHR23169">
    <property type="entry name" value="ENVOPLAKIN"/>
    <property type="match status" value="1"/>
</dbReference>
<dbReference type="FunFam" id="1.10.418.10:FF:000022">
    <property type="entry name" value="Short stop, isoform K"/>
    <property type="match status" value="1"/>
</dbReference>
<protein>
    <recommendedName>
        <fullName evidence="3">Calponin-homology (CH) domain-containing protein</fullName>
    </recommendedName>
</protein>
<feature type="region of interest" description="Disordered" evidence="2">
    <location>
        <begin position="1"/>
        <end position="33"/>
    </location>
</feature>
<dbReference type="InterPro" id="IPR002017">
    <property type="entry name" value="Spectrin_repeat"/>
</dbReference>
<dbReference type="GO" id="GO:0005882">
    <property type="term" value="C:intermediate filament"/>
    <property type="evidence" value="ECO:0007669"/>
    <property type="project" value="TreeGrafter"/>
</dbReference>
<dbReference type="InterPro" id="IPR018159">
    <property type="entry name" value="Spectrin/alpha-actinin"/>
</dbReference>
<proteinExistence type="predicted"/>
<dbReference type="InterPro" id="IPR043197">
    <property type="entry name" value="Plakin"/>
</dbReference>
<dbReference type="PANTHER" id="PTHR23169:SF23">
    <property type="entry name" value="SHORT STOP, ISOFORM H"/>
    <property type="match status" value="1"/>
</dbReference>
<feature type="coiled-coil region" evidence="1">
    <location>
        <begin position="362"/>
        <end position="392"/>
    </location>
</feature>
<dbReference type="Gene3D" id="1.20.58.60">
    <property type="match status" value="3"/>
</dbReference>
<evidence type="ECO:0000256" key="2">
    <source>
        <dbReference type="SAM" id="MobiDB-lite"/>
    </source>
</evidence>
<evidence type="ECO:0000259" key="3">
    <source>
        <dbReference type="PROSITE" id="PS50021"/>
    </source>
</evidence>
<dbReference type="Pfam" id="PF00435">
    <property type="entry name" value="Spectrin"/>
    <property type="match status" value="1"/>
</dbReference>
<dbReference type="Pfam" id="PF00307">
    <property type="entry name" value="CH"/>
    <property type="match status" value="1"/>
</dbReference>
<dbReference type="SUPFAM" id="SSF46966">
    <property type="entry name" value="Spectrin repeat"/>
    <property type="match status" value="3"/>
</dbReference>
<feature type="region of interest" description="Disordered" evidence="2">
    <location>
        <begin position="52"/>
        <end position="73"/>
    </location>
</feature>
<feature type="domain" description="Calponin-homology (CH)" evidence="3">
    <location>
        <begin position="146"/>
        <end position="251"/>
    </location>
</feature>
<dbReference type="SMART" id="SM00150">
    <property type="entry name" value="SPEC"/>
    <property type="match status" value="2"/>
</dbReference>
<dbReference type="GO" id="GO:0030056">
    <property type="term" value="C:hemidesmosome"/>
    <property type="evidence" value="ECO:0007669"/>
    <property type="project" value="TreeGrafter"/>
</dbReference>
<comment type="caution">
    <text evidence="4">The sequence shown here is derived from an EMBL/GenBank/DDBJ whole genome shotgun (WGS) entry which is preliminary data.</text>
</comment>
<evidence type="ECO:0000256" key="1">
    <source>
        <dbReference type="SAM" id="Coils"/>
    </source>
</evidence>
<dbReference type="Proteomes" id="UP001160148">
    <property type="component" value="Unassembled WGS sequence"/>
</dbReference>
<keyword evidence="5" id="KW-1185">Reference proteome</keyword>
<dbReference type="PROSITE" id="PS50021">
    <property type="entry name" value="CH"/>
    <property type="match status" value="1"/>
</dbReference>
<dbReference type="AlphaFoldDB" id="A0AAV0X5T1"/>
<keyword evidence="1" id="KW-0175">Coiled coil</keyword>
<dbReference type="SMART" id="SM00033">
    <property type="entry name" value="CH"/>
    <property type="match status" value="1"/>
</dbReference>
<accession>A0AAV0X5T1</accession>
<dbReference type="GO" id="GO:0042060">
    <property type="term" value="P:wound healing"/>
    <property type="evidence" value="ECO:0007669"/>
    <property type="project" value="TreeGrafter"/>
</dbReference>
<dbReference type="Pfam" id="PF21020">
    <property type="entry name" value="Spectrin_4"/>
    <property type="match status" value="1"/>
</dbReference>
<dbReference type="FunFam" id="1.20.58.60:FF:000053">
    <property type="entry name" value="Short stop, isoform K"/>
    <property type="match status" value="1"/>
</dbReference>
<sequence>MYRFTKASKEVSSSSSAAAAGRPGGSRLFMQGTREGDDDVRDLQAVYTKRHLSTEVTGSNHESQKVDRRPEVGRHSVTTRVLRKTTVLTRGVEVSATESMMKTGQMMVADQPYEESKRTSSRHHHQVIKTKKAKISDIVVGEEPNVSARDALLKWARKSTSKYPGVRVSDFTSSWRDGMAFNAIIHRNRPDLVDWRNVKSKNVRERLESAFYIAEREYGVTRLLDPEDVDTHEIDEKSIITYISSLHEVFPEPPRLHPLYDSESQQRSGEYREIASSLNRWMREKLSVMSDRNFPSTLIEMKKLASDSTKFRNEELPPRHRDKQHLVHLYKELQKYFEAVGEMDIEPELQADAIDRTWNRLMMSYQDRDSAIQEEIKRLERLQRLAEKVHRETKRTDLKLDELETRIVEEGRRADRLHPLDAKHNADQLETELRLSEDTIQSLFVDVQALREGRYVQAPELQKRVEKLHQRWVNLRSLLHSKVLTPLATLSFPIVEERTVTKQTRTILETRLVDTNTHFRSLQECIDWCNNKLKQLQEAEYGSDLPSVQGLLDQHQREHKIIDQFHTKVEHCINAKSNFHGDELSLYSQHLNTLQKVYAELVTFSNKRLSDLETLQDFLQSATNQLIWLNEKEEIELNRDWSDKDLNIPSIRQYYE</sequence>
<dbReference type="GO" id="GO:0016020">
    <property type="term" value="C:membrane"/>
    <property type="evidence" value="ECO:0007669"/>
    <property type="project" value="TreeGrafter"/>
</dbReference>
<reference evidence="4 5" key="1">
    <citation type="submission" date="2023-01" db="EMBL/GenBank/DDBJ databases">
        <authorList>
            <person name="Whitehead M."/>
        </authorList>
    </citation>
    <scope>NUCLEOTIDE SEQUENCE [LARGE SCALE GENOMIC DNA]</scope>
</reference>
<dbReference type="CDD" id="cd21189">
    <property type="entry name" value="CH_PLEC-like_rpt2"/>
    <property type="match status" value="1"/>
</dbReference>
<dbReference type="GO" id="GO:0045104">
    <property type="term" value="P:intermediate filament cytoskeleton organization"/>
    <property type="evidence" value="ECO:0007669"/>
    <property type="project" value="InterPro"/>
</dbReference>
<feature type="compositionally biased region" description="Basic and acidic residues" evidence="2">
    <location>
        <begin position="62"/>
        <end position="73"/>
    </location>
</feature>
<dbReference type="InterPro" id="IPR001715">
    <property type="entry name" value="CH_dom"/>
</dbReference>